<dbReference type="InParanoid" id="A0A804QGM2"/>
<dbReference type="Proteomes" id="UP000007305">
    <property type="component" value="Chromosome 7"/>
</dbReference>
<protein>
    <submittedName>
        <fullName evidence="2">Uncharacterized protein</fullName>
    </submittedName>
</protein>
<dbReference type="EnsemblPlants" id="Zm00001eb326250_T001">
    <property type="protein sequence ID" value="Zm00001eb326250_P001"/>
    <property type="gene ID" value="Zm00001eb326250"/>
</dbReference>
<reference evidence="2" key="3">
    <citation type="submission" date="2021-05" db="UniProtKB">
        <authorList>
            <consortium name="EnsemblPlants"/>
        </authorList>
    </citation>
    <scope>IDENTIFICATION</scope>
    <source>
        <strain evidence="2">cv. B73</strain>
    </source>
</reference>
<accession>A0A804QGM2</accession>
<evidence type="ECO:0000313" key="3">
    <source>
        <dbReference type="Proteomes" id="UP000007305"/>
    </source>
</evidence>
<sequence length="144" mass="14685">MGRIAARREPQPWMEGRRGSVTAMDGRGRRHGSGSRGEARFAGTAAMDGKNHGIKSCLRDLGSNFPCAGAAAGIGGGGCGRGEEEADGSRGCGMRAWGGCGRMRGGCGLRRGAAAGCATGAAAGVRGMRARQNVRHAVVGRLHY</sequence>
<organism evidence="2 3">
    <name type="scientific">Zea mays</name>
    <name type="common">Maize</name>
    <dbReference type="NCBI Taxonomy" id="4577"/>
    <lineage>
        <taxon>Eukaryota</taxon>
        <taxon>Viridiplantae</taxon>
        <taxon>Streptophyta</taxon>
        <taxon>Embryophyta</taxon>
        <taxon>Tracheophyta</taxon>
        <taxon>Spermatophyta</taxon>
        <taxon>Magnoliopsida</taxon>
        <taxon>Liliopsida</taxon>
        <taxon>Poales</taxon>
        <taxon>Poaceae</taxon>
        <taxon>PACMAD clade</taxon>
        <taxon>Panicoideae</taxon>
        <taxon>Andropogonodae</taxon>
        <taxon>Andropogoneae</taxon>
        <taxon>Tripsacinae</taxon>
        <taxon>Zea</taxon>
    </lineage>
</organism>
<name>A0A804QGM2_MAIZE</name>
<feature type="region of interest" description="Disordered" evidence="1">
    <location>
        <begin position="1"/>
        <end position="38"/>
    </location>
</feature>
<reference evidence="3" key="1">
    <citation type="submission" date="2015-12" db="EMBL/GenBank/DDBJ databases">
        <title>Update maize B73 reference genome by single molecule sequencing technologies.</title>
        <authorList>
            <consortium name="Maize Genome Sequencing Project"/>
            <person name="Ware D."/>
        </authorList>
    </citation>
    <scope>NUCLEOTIDE SEQUENCE [LARGE SCALE GENOMIC DNA]</scope>
    <source>
        <strain evidence="3">cv. B73</strain>
    </source>
</reference>
<feature type="compositionally biased region" description="Basic and acidic residues" evidence="1">
    <location>
        <begin position="1"/>
        <end position="18"/>
    </location>
</feature>
<evidence type="ECO:0000256" key="1">
    <source>
        <dbReference type="SAM" id="MobiDB-lite"/>
    </source>
</evidence>
<evidence type="ECO:0000313" key="2">
    <source>
        <dbReference type="EnsemblPlants" id="Zm00001eb326250_P001"/>
    </source>
</evidence>
<reference evidence="2" key="2">
    <citation type="submission" date="2019-07" db="EMBL/GenBank/DDBJ databases">
        <authorList>
            <person name="Seetharam A."/>
            <person name="Woodhouse M."/>
            <person name="Cannon E."/>
        </authorList>
    </citation>
    <scope>NUCLEOTIDE SEQUENCE [LARGE SCALE GENOMIC DNA]</scope>
    <source>
        <strain evidence="2">cv. B73</strain>
    </source>
</reference>
<keyword evidence="3" id="KW-1185">Reference proteome</keyword>
<dbReference type="Gramene" id="Zm00001eb326250_T001">
    <property type="protein sequence ID" value="Zm00001eb326250_P001"/>
    <property type="gene ID" value="Zm00001eb326250"/>
</dbReference>
<dbReference type="AlphaFoldDB" id="A0A804QGM2"/>
<proteinExistence type="predicted"/>